<organism evidence="2 3">
    <name type="scientific">Neofusicoccum ribis</name>
    <dbReference type="NCBI Taxonomy" id="45134"/>
    <lineage>
        <taxon>Eukaryota</taxon>
        <taxon>Fungi</taxon>
        <taxon>Dikarya</taxon>
        <taxon>Ascomycota</taxon>
        <taxon>Pezizomycotina</taxon>
        <taxon>Dothideomycetes</taxon>
        <taxon>Dothideomycetes incertae sedis</taxon>
        <taxon>Botryosphaeriales</taxon>
        <taxon>Botryosphaeriaceae</taxon>
        <taxon>Neofusicoccum</taxon>
    </lineage>
</organism>
<evidence type="ECO:0000313" key="2">
    <source>
        <dbReference type="EMBL" id="KAL1634384.1"/>
    </source>
</evidence>
<dbReference type="Proteomes" id="UP001521116">
    <property type="component" value="Unassembled WGS sequence"/>
</dbReference>
<name>A0ABR3T456_9PEZI</name>
<evidence type="ECO:0000256" key="1">
    <source>
        <dbReference type="SAM" id="MobiDB-lite"/>
    </source>
</evidence>
<reference evidence="2 3" key="1">
    <citation type="submission" date="2024-02" db="EMBL/GenBank/DDBJ databases">
        <title>De novo assembly and annotation of 12 fungi associated with fruit tree decline syndrome in Ontario, Canada.</title>
        <authorList>
            <person name="Sulman M."/>
            <person name="Ellouze W."/>
            <person name="Ilyukhin E."/>
        </authorList>
    </citation>
    <scope>NUCLEOTIDE SEQUENCE [LARGE SCALE GENOMIC DNA]</scope>
    <source>
        <strain evidence="2 3">M1-105</strain>
    </source>
</reference>
<accession>A0ABR3T456</accession>
<gene>
    <name evidence="2" type="ORF">SLS56_002394</name>
</gene>
<keyword evidence="3" id="KW-1185">Reference proteome</keyword>
<protein>
    <submittedName>
        <fullName evidence="2">Uncharacterized protein</fullName>
    </submittedName>
</protein>
<sequence length="85" mass="9817">MEFSRYSGPNVTGGRVKAEPLGARRRWERAQGKQREQLARDELVKPAKRFLQEDVLYLMIVNMPSEEELAEARRNIAESKKGKSK</sequence>
<feature type="region of interest" description="Disordered" evidence="1">
    <location>
        <begin position="1"/>
        <end position="33"/>
    </location>
</feature>
<evidence type="ECO:0000313" key="3">
    <source>
        <dbReference type="Proteomes" id="UP001521116"/>
    </source>
</evidence>
<comment type="caution">
    <text evidence="2">The sequence shown here is derived from an EMBL/GenBank/DDBJ whole genome shotgun (WGS) entry which is preliminary data.</text>
</comment>
<dbReference type="EMBL" id="JAJVDC020000016">
    <property type="protein sequence ID" value="KAL1634384.1"/>
    <property type="molecule type" value="Genomic_DNA"/>
</dbReference>
<proteinExistence type="predicted"/>